<organism evidence="3 4">
    <name type="scientific">Subtercola lobariae</name>
    <dbReference type="NCBI Taxonomy" id="1588641"/>
    <lineage>
        <taxon>Bacteria</taxon>
        <taxon>Bacillati</taxon>
        <taxon>Actinomycetota</taxon>
        <taxon>Actinomycetes</taxon>
        <taxon>Micrococcales</taxon>
        <taxon>Microbacteriaceae</taxon>
        <taxon>Subtercola</taxon>
    </lineage>
</organism>
<dbReference type="Gene3D" id="3.90.79.10">
    <property type="entry name" value="Nucleoside Triphosphate Pyrophosphohydrolase"/>
    <property type="match status" value="1"/>
</dbReference>
<dbReference type="GO" id="GO:0004081">
    <property type="term" value="F:bis(5'-nucleosyl)-tetraphosphatase (asymmetrical) activity"/>
    <property type="evidence" value="ECO:0007669"/>
    <property type="project" value="TreeGrafter"/>
</dbReference>
<dbReference type="InterPro" id="IPR051325">
    <property type="entry name" value="Nudix_hydrolase_domain"/>
</dbReference>
<dbReference type="Pfam" id="PF00293">
    <property type="entry name" value="NUDIX"/>
    <property type="match status" value="1"/>
</dbReference>
<dbReference type="InterPro" id="IPR015797">
    <property type="entry name" value="NUDIX_hydrolase-like_dom_sf"/>
</dbReference>
<comment type="caution">
    <text evidence="3">The sequence shown here is derived from an EMBL/GenBank/DDBJ whole genome shotgun (WGS) entry which is preliminary data.</text>
</comment>
<dbReference type="SUPFAM" id="SSF55811">
    <property type="entry name" value="Nudix"/>
    <property type="match status" value="1"/>
</dbReference>
<dbReference type="RefSeq" id="WP_188677875.1">
    <property type="nucleotide sequence ID" value="NZ_BMGP01000003.1"/>
</dbReference>
<dbReference type="Proteomes" id="UP000598775">
    <property type="component" value="Unassembled WGS sequence"/>
</dbReference>
<name>A0A917B9V3_9MICO</name>
<evidence type="ECO:0000313" key="4">
    <source>
        <dbReference type="Proteomes" id="UP000598775"/>
    </source>
</evidence>
<keyword evidence="4" id="KW-1185">Reference proteome</keyword>
<protein>
    <submittedName>
        <fullName evidence="3">DNA mismatch repair protein MutT</fullName>
    </submittedName>
</protein>
<dbReference type="AlphaFoldDB" id="A0A917B9V3"/>
<keyword evidence="1" id="KW-0378">Hydrolase</keyword>
<dbReference type="EMBL" id="BMGP01000003">
    <property type="protein sequence ID" value="GGF27563.1"/>
    <property type="molecule type" value="Genomic_DNA"/>
</dbReference>
<proteinExistence type="predicted"/>
<dbReference type="PANTHER" id="PTHR21340">
    <property type="entry name" value="DIADENOSINE 5,5-P1,P4-TETRAPHOSPHATE PYROPHOSPHOHYDROLASE MUTT"/>
    <property type="match status" value="1"/>
</dbReference>
<dbReference type="PANTHER" id="PTHR21340:SF7">
    <property type="entry name" value="NUDIX HYDROLASE DOMAIN-CONTAINING PROTEIN"/>
    <property type="match status" value="1"/>
</dbReference>
<evidence type="ECO:0000313" key="3">
    <source>
        <dbReference type="EMBL" id="GGF27563.1"/>
    </source>
</evidence>
<sequence length="159" mass="17347">MPIVSAGILLFRGEPASLEVFVARMGGPFWAKKDERAWSIPKGLLEGSEDSLDAARREFREEIGADAPPLPYELLGDFRQRSGKVVRAFVARTDTPGSEASVAFSSSNTFTTEWPPHSGTQQEFAEIAEARWLSLGDASLKLVAGQVALLDALRERLAQ</sequence>
<accession>A0A917B9V3</accession>
<dbReference type="InterPro" id="IPR020084">
    <property type="entry name" value="NUDIX_hydrolase_CS"/>
</dbReference>
<reference evidence="3 4" key="1">
    <citation type="journal article" date="2014" name="Int. J. Syst. Evol. Microbiol.">
        <title>Complete genome sequence of Corynebacterium casei LMG S-19264T (=DSM 44701T), isolated from a smear-ripened cheese.</title>
        <authorList>
            <consortium name="US DOE Joint Genome Institute (JGI-PGF)"/>
            <person name="Walter F."/>
            <person name="Albersmeier A."/>
            <person name="Kalinowski J."/>
            <person name="Ruckert C."/>
        </authorList>
    </citation>
    <scope>NUCLEOTIDE SEQUENCE [LARGE SCALE GENOMIC DNA]</scope>
    <source>
        <strain evidence="3 4">CGMCC 1.12976</strain>
    </source>
</reference>
<gene>
    <name evidence="3" type="ORF">GCM10011399_21100</name>
</gene>
<dbReference type="GO" id="GO:0006167">
    <property type="term" value="P:AMP biosynthetic process"/>
    <property type="evidence" value="ECO:0007669"/>
    <property type="project" value="TreeGrafter"/>
</dbReference>
<dbReference type="InterPro" id="IPR000086">
    <property type="entry name" value="NUDIX_hydrolase_dom"/>
</dbReference>
<dbReference type="PROSITE" id="PS51462">
    <property type="entry name" value="NUDIX"/>
    <property type="match status" value="1"/>
</dbReference>
<evidence type="ECO:0000256" key="1">
    <source>
        <dbReference type="ARBA" id="ARBA00022801"/>
    </source>
</evidence>
<dbReference type="PROSITE" id="PS00893">
    <property type="entry name" value="NUDIX_BOX"/>
    <property type="match status" value="1"/>
</dbReference>
<dbReference type="GO" id="GO:0006754">
    <property type="term" value="P:ATP biosynthetic process"/>
    <property type="evidence" value="ECO:0007669"/>
    <property type="project" value="TreeGrafter"/>
</dbReference>
<evidence type="ECO:0000259" key="2">
    <source>
        <dbReference type="PROSITE" id="PS51462"/>
    </source>
</evidence>
<feature type="domain" description="Nudix hydrolase" evidence="2">
    <location>
        <begin position="1"/>
        <end position="155"/>
    </location>
</feature>